<sequence>MKKLYSGMATMVLTSLILSGCLGGQTPEEKMYEVMEQTVQKEQPFQKVQQPLSELEVKEQEIFSTVITLGMKEYDEIVKLSDEALSNIAEREELFESEKKALIEAEEHFNSIKEVIGDIEDKELGAKAKELLEIMNARYDSHDTLVTVYEEGLNLDKKLYESLKKEDLTMEDFEQQIEEVNKVYEKIYQANEAFNKETEAFNEKKKAFYKEANLTEAKE</sequence>
<dbReference type="SUPFAM" id="SSF140423">
    <property type="entry name" value="MW0975(SA0943)-like"/>
    <property type="match status" value="1"/>
</dbReference>
<dbReference type="Pfam" id="PF10368">
    <property type="entry name" value="YkyA"/>
    <property type="match status" value="1"/>
</dbReference>
<gene>
    <name evidence="2" type="ORF">WAK64_02775</name>
</gene>
<dbReference type="RefSeq" id="WP_336585419.1">
    <property type="nucleotide sequence ID" value="NZ_JBBAXC010000002.1"/>
</dbReference>
<dbReference type="EMBL" id="JBBAXC010000002">
    <property type="protein sequence ID" value="MEI5905992.1"/>
    <property type="molecule type" value="Genomic_DNA"/>
</dbReference>
<organism evidence="2 3">
    <name type="scientific">Bacillus spongiae</name>
    <dbReference type="NCBI Taxonomy" id="2683610"/>
    <lineage>
        <taxon>Bacteria</taxon>
        <taxon>Bacillati</taxon>
        <taxon>Bacillota</taxon>
        <taxon>Bacilli</taxon>
        <taxon>Bacillales</taxon>
        <taxon>Bacillaceae</taxon>
        <taxon>Bacillus</taxon>
    </lineage>
</organism>
<name>A0ABU8H9R1_9BACI</name>
<dbReference type="InterPro" id="IPR036785">
    <property type="entry name" value="YkyA-like_sf"/>
</dbReference>
<dbReference type="PROSITE" id="PS51257">
    <property type="entry name" value="PROKAR_LIPOPROTEIN"/>
    <property type="match status" value="1"/>
</dbReference>
<evidence type="ECO:0000313" key="3">
    <source>
        <dbReference type="Proteomes" id="UP001312865"/>
    </source>
</evidence>
<evidence type="ECO:0000256" key="1">
    <source>
        <dbReference type="SAM" id="Coils"/>
    </source>
</evidence>
<keyword evidence="1" id="KW-0175">Coiled coil</keyword>
<protein>
    <submittedName>
        <fullName evidence="2">YkyA family protein</fullName>
    </submittedName>
</protein>
<dbReference type="Proteomes" id="UP001312865">
    <property type="component" value="Unassembled WGS sequence"/>
</dbReference>
<keyword evidence="3" id="KW-1185">Reference proteome</keyword>
<comment type="caution">
    <text evidence="2">The sequence shown here is derived from an EMBL/GenBank/DDBJ whole genome shotgun (WGS) entry which is preliminary data.</text>
</comment>
<accession>A0ABU8H9R1</accession>
<reference evidence="2 3" key="1">
    <citation type="journal article" date="2018" name="J. Microbiol.">
        <title>Bacillus spongiae sp. nov., isolated from sponge of Jeju Island.</title>
        <authorList>
            <person name="Lee G.E."/>
            <person name="Im W.T."/>
            <person name="Park J.S."/>
        </authorList>
    </citation>
    <scope>NUCLEOTIDE SEQUENCE [LARGE SCALE GENOMIC DNA]</scope>
    <source>
        <strain evidence="2 3">135PIL107-10</strain>
    </source>
</reference>
<dbReference type="Gene3D" id="1.20.120.570">
    <property type="entry name" value="YkyA-like"/>
    <property type="match status" value="1"/>
</dbReference>
<feature type="coiled-coil region" evidence="1">
    <location>
        <begin position="163"/>
        <end position="190"/>
    </location>
</feature>
<proteinExistence type="predicted"/>
<dbReference type="InterPro" id="IPR019454">
    <property type="entry name" value="Lipoprot_YkyA-like"/>
</dbReference>
<evidence type="ECO:0000313" key="2">
    <source>
        <dbReference type="EMBL" id="MEI5905992.1"/>
    </source>
</evidence>